<dbReference type="PROSITE" id="PS00107">
    <property type="entry name" value="PROTEIN_KINASE_ATP"/>
    <property type="match status" value="1"/>
</dbReference>
<reference evidence="17" key="1">
    <citation type="submission" date="2025-08" db="UniProtKB">
        <authorList>
            <consortium name="Ensembl"/>
        </authorList>
    </citation>
    <scope>IDENTIFICATION</scope>
</reference>
<dbReference type="SUPFAM" id="SSF54427">
    <property type="entry name" value="NTF2-like"/>
    <property type="match status" value="1"/>
</dbReference>
<dbReference type="FunFam" id="3.10.450.50:FF:000001">
    <property type="entry name" value="calcium/calmodulin-dependent protein kinase type II subunit gamma isoform X1"/>
    <property type="match status" value="1"/>
</dbReference>
<dbReference type="GO" id="GO:0043226">
    <property type="term" value="C:organelle"/>
    <property type="evidence" value="ECO:0007669"/>
    <property type="project" value="UniProtKB-ARBA"/>
</dbReference>
<dbReference type="Gene3D" id="6.10.140.620">
    <property type="match status" value="1"/>
</dbReference>
<dbReference type="InterPro" id="IPR000719">
    <property type="entry name" value="Prot_kinase_dom"/>
</dbReference>
<dbReference type="PANTHER" id="PTHR24347">
    <property type="entry name" value="SERINE/THREONINE-PROTEIN KINASE"/>
    <property type="match status" value="1"/>
</dbReference>
<comment type="subunit">
    <text evidence="13">CAMK2 is composed of four different chains: alpha, beta, gamma, and delta. The different isoforms assemble into homo- or heteromultimeric holoenzymes composed of 8 to 12 subunits.</text>
</comment>
<comment type="function">
    <text evidence="12">CaM-kinase II (CAMK2) is a prominent kinase in the central nervous system.</text>
</comment>
<dbReference type="GO" id="GO:0005516">
    <property type="term" value="F:calmodulin binding"/>
    <property type="evidence" value="ECO:0007669"/>
    <property type="project" value="UniProtKB-KW"/>
</dbReference>
<keyword evidence="4" id="KW-0597">Phosphoprotein</keyword>
<keyword evidence="3 15" id="KW-0723">Serine/threonine-protein kinase</keyword>
<keyword evidence="6 14" id="KW-0547">Nucleotide-binding</keyword>
<evidence type="ECO:0000256" key="9">
    <source>
        <dbReference type="ARBA" id="ARBA00022860"/>
    </source>
</evidence>
<dbReference type="InterPro" id="IPR011009">
    <property type="entry name" value="Kinase-like_dom_sf"/>
</dbReference>
<evidence type="ECO:0000313" key="17">
    <source>
        <dbReference type="Ensembl" id="ENSCCRP00000022228.2"/>
    </source>
</evidence>
<reference evidence="17" key="2">
    <citation type="submission" date="2025-09" db="UniProtKB">
        <authorList>
            <consortium name="Ensembl"/>
        </authorList>
    </citation>
    <scope>IDENTIFICATION</scope>
</reference>
<dbReference type="FunFam" id="3.30.200.20:FF:000002">
    <property type="entry name" value="Calcium/calmodulin-dependent protein kinase type II subunit delta isoform 2"/>
    <property type="match status" value="1"/>
</dbReference>
<evidence type="ECO:0000256" key="8">
    <source>
        <dbReference type="ARBA" id="ARBA00022840"/>
    </source>
</evidence>
<dbReference type="SMART" id="SM00220">
    <property type="entry name" value="S_TKc"/>
    <property type="match status" value="1"/>
</dbReference>
<evidence type="ECO:0000313" key="18">
    <source>
        <dbReference type="Proteomes" id="UP001108240"/>
    </source>
</evidence>
<keyword evidence="9" id="KW-0112">Calmodulin-binding</keyword>
<dbReference type="PROSITE" id="PS00108">
    <property type="entry name" value="PROTEIN_KINASE_ST"/>
    <property type="match status" value="1"/>
</dbReference>
<dbReference type="SUPFAM" id="SSF56112">
    <property type="entry name" value="Protein kinase-like (PK-like)"/>
    <property type="match status" value="1"/>
</dbReference>
<evidence type="ECO:0000256" key="3">
    <source>
        <dbReference type="ARBA" id="ARBA00022527"/>
    </source>
</evidence>
<dbReference type="InterPro" id="IPR013543">
    <property type="entry name" value="Ca/CaM-dep_prot_kinase-assoc"/>
</dbReference>
<evidence type="ECO:0000256" key="11">
    <source>
        <dbReference type="ARBA" id="ARBA00047430"/>
    </source>
</evidence>
<feature type="domain" description="Protein kinase" evidence="16">
    <location>
        <begin position="13"/>
        <end position="271"/>
    </location>
</feature>
<dbReference type="InterPro" id="IPR017441">
    <property type="entry name" value="Protein_kinase_ATP_BS"/>
</dbReference>
<comment type="catalytic activity">
    <reaction evidence="11">
        <text>L-seryl-[protein] + ATP = O-phospho-L-seryl-[protein] + ADP + H(+)</text>
        <dbReference type="Rhea" id="RHEA:17989"/>
        <dbReference type="Rhea" id="RHEA-COMP:9863"/>
        <dbReference type="Rhea" id="RHEA-COMP:11604"/>
        <dbReference type="ChEBI" id="CHEBI:15378"/>
        <dbReference type="ChEBI" id="CHEBI:29999"/>
        <dbReference type="ChEBI" id="CHEBI:30616"/>
        <dbReference type="ChEBI" id="CHEBI:83421"/>
        <dbReference type="ChEBI" id="CHEBI:456216"/>
        <dbReference type="EC" id="2.7.11.17"/>
    </reaction>
</comment>
<keyword evidence="5" id="KW-0808">Transferase</keyword>
<dbReference type="Gene3D" id="3.30.200.20">
    <property type="entry name" value="Phosphorylase Kinase, domain 1"/>
    <property type="match status" value="1"/>
</dbReference>
<dbReference type="Pfam" id="PF00069">
    <property type="entry name" value="Pkinase"/>
    <property type="match status" value="1"/>
</dbReference>
<evidence type="ECO:0000256" key="2">
    <source>
        <dbReference type="ARBA" id="ARBA00012434"/>
    </source>
</evidence>
<evidence type="ECO:0000256" key="15">
    <source>
        <dbReference type="RuleBase" id="RU000304"/>
    </source>
</evidence>
<evidence type="ECO:0000256" key="7">
    <source>
        <dbReference type="ARBA" id="ARBA00022777"/>
    </source>
</evidence>
<dbReference type="Gene3D" id="1.10.510.10">
    <property type="entry name" value="Transferase(Phosphotransferase) domain 1"/>
    <property type="match status" value="1"/>
</dbReference>
<comment type="similarity">
    <text evidence="1">Belongs to the protein kinase superfamily. CAMK Ser/Thr protein kinase family. CaMK subfamily.</text>
</comment>
<evidence type="ECO:0000256" key="14">
    <source>
        <dbReference type="PROSITE-ProRule" id="PRU10141"/>
    </source>
</evidence>
<protein>
    <recommendedName>
        <fullName evidence="2">calcium/calmodulin-dependent protein kinase</fullName>
        <ecNumber evidence="2">2.7.11.17</ecNumber>
    </recommendedName>
</protein>
<evidence type="ECO:0000256" key="4">
    <source>
        <dbReference type="ARBA" id="ARBA00022553"/>
    </source>
</evidence>
<dbReference type="Proteomes" id="UP001108240">
    <property type="component" value="Unplaced"/>
</dbReference>
<dbReference type="GO" id="GO:0005524">
    <property type="term" value="F:ATP binding"/>
    <property type="evidence" value="ECO:0007669"/>
    <property type="project" value="UniProtKB-UniRule"/>
</dbReference>
<dbReference type="CDD" id="cd14086">
    <property type="entry name" value="STKc_CaMKII"/>
    <property type="match status" value="1"/>
</dbReference>
<dbReference type="GO" id="GO:0004683">
    <property type="term" value="F:calcium/calmodulin-dependent protein kinase activity"/>
    <property type="evidence" value="ECO:0007669"/>
    <property type="project" value="UniProtKB-EC"/>
</dbReference>
<evidence type="ECO:0000256" key="10">
    <source>
        <dbReference type="ARBA" id="ARBA00047307"/>
    </source>
</evidence>
<dbReference type="AlphaFoldDB" id="A0A8C1ARE3"/>
<evidence type="ECO:0000259" key="16">
    <source>
        <dbReference type="PROSITE" id="PS50011"/>
    </source>
</evidence>
<comment type="catalytic activity">
    <reaction evidence="10">
        <text>L-threonyl-[protein] + ATP = O-phospho-L-threonyl-[protein] + ADP + H(+)</text>
        <dbReference type="Rhea" id="RHEA:46608"/>
        <dbReference type="Rhea" id="RHEA-COMP:11060"/>
        <dbReference type="Rhea" id="RHEA-COMP:11605"/>
        <dbReference type="ChEBI" id="CHEBI:15378"/>
        <dbReference type="ChEBI" id="CHEBI:30013"/>
        <dbReference type="ChEBI" id="CHEBI:30616"/>
        <dbReference type="ChEBI" id="CHEBI:61977"/>
        <dbReference type="ChEBI" id="CHEBI:456216"/>
        <dbReference type="EC" id="2.7.11.17"/>
    </reaction>
</comment>
<proteinExistence type="inferred from homology"/>
<dbReference type="Gene3D" id="3.10.450.50">
    <property type="match status" value="1"/>
</dbReference>
<evidence type="ECO:0000256" key="5">
    <source>
        <dbReference type="ARBA" id="ARBA00022679"/>
    </source>
</evidence>
<feature type="binding site" evidence="14">
    <location>
        <position position="42"/>
    </location>
    <ligand>
        <name>ATP</name>
        <dbReference type="ChEBI" id="CHEBI:30616"/>
    </ligand>
</feature>
<accession>A0A8C1ARE3</accession>
<dbReference type="PROSITE" id="PS50011">
    <property type="entry name" value="PROTEIN_KINASE_DOM"/>
    <property type="match status" value="1"/>
</dbReference>
<dbReference type="Ensembl" id="ENSCCRT00000024124.2">
    <property type="protein sequence ID" value="ENSCCRP00000022228.2"/>
    <property type="gene ID" value="ENSCCRG00000012157.2"/>
</dbReference>
<evidence type="ECO:0000256" key="1">
    <source>
        <dbReference type="ARBA" id="ARBA00005354"/>
    </source>
</evidence>
<dbReference type="FunFam" id="1.10.510.10:FF:000001">
    <property type="entry name" value="Calcium/calmodulin-dependent protein kinase type II subunit delta"/>
    <property type="match status" value="1"/>
</dbReference>
<evidence type="ECO:0000256" key="13">
    <source>
        <dbReference type="ARBA" id="ARBA00064333"/>
    </source>
</evidence>
<dbReference type="Pfam" id="PF08332">
    <property type="entry name" value="CaMKII_AD"/>
    <property type="match status" value="1"/>
</dbReference>
<evidence type="ECO:0000256" key="6">
    <source>
        <dbReference type="ARBA" id="ARBA00022741"/>
    </source>
</evidence>
<dbReference type="InterPro" id="IPR032710">
    <property type="entry name" value="NTF2-like_dom_sf"/>
</dbReference>
<evidence type="ECO:0000256" key="12">
    <source>
        <dbReference type="ARBA" id="ARBA00056581"/>
    </source>
</evidence>
<keyword evidence="7" id="KW-0418">Kinase</keyword>
<dbReference type="GeneTree" id="ENSGT00940000155150"/>
<name>A0A8C1ARE3_CYPCA</name>
<keyword evidence="8 14" id="KW-0067">ATP-binding</keyword>
<sequence>MATITCTRFTEEYQLFEELGKGAFSVVRRCVKVLSGQEYAAKIINTKKLSTRDHQKLDREARICRLLKHSNIVRLHDSISEEGHHYLIFDLVTGGELFEDIVAREYYSEADASHCIQQILEAVLHCHQMGVVHRDLKPENLLLASKSKGAAVKLADFGLAIEVEGDQQAWFGFAGTPGYLSPEVLRKDPYGKAVDLWACGVILYILLVGYPPFWDEDQHRLYQQIKAGAYDFPSPEWDTVTPEAKDLINKMLTINPSKRITAAEALKHPWISHRSTVASCMHRQETVECLKKFNARRKLKVSLYKAVRSSHITNTTIEDEDTRARKQEIIKVTEQLIEAISNGDFESYTKMCDPSVTAFEPEALGNLVEGLDFHRFYFENLWSKNSKPVHTTILNPHIHLIGEEAACIAYIRITQYLDTNGMPCTAQSEETRIWHRKDGKWQIVHFHRSGSPSAITK</sequence>
<dbReference type="EC" id="2.7.11.17" evidence="2"/>
<organism evidence="17 18">
    <name type="scientific">Cyprinus carpio carpio</name>
    <dbReference type="NCBI Taxonomy" id="630221"/>
    <lineage>
        <taxon>Eukaryota</taxon>
        <taxon>Metazoa</taxon>
        <taxon>Chordata</taxon>
        <taxon>Craniata</taxon>
        <taxon>Vertebrata</taxon>
        <taxon>Euteleostomi</taxon>
        <taxon>Actinopterygii</taxon>
        <taxon>Neopterygii</taxon>
        <taxon>Teleostei</taxon>
        <taxon>Ostariophysi</taxon>
        <taxon>Cypriniformes</taxon>
        <taxon>Cyprinidae</taxon>
        <taxon>Cyprininae</taxon>
        <taxon>Cyprinus</taxon>
    </lineage>
</organism>
<keyword evidence="18" id="KW-1185">Reference proteome</keyword>
<dbReference type="InterPro" id="IPR008271">
    <property type="entry name" value="Ser/Thr_kinase_AS"/>
</dbReference>